<dbReference type="PROSITE" id="PS50043">
    <property type="entry name" value="HTH_LUXR_2"/>
    <property type="match status" value="1"/>
</dbReference>
<feature type="transmembrane region" description="Helical" evidence="4">
    <location>
        <begin position="67"/>
        <end position="85"/>
    </location>
</feature>
<comment type="caution">
    <text evidence="6">The sequence shown here is derived from an EMBL/GenBank/DDBJ whole genome shotgun (WGS) entry which is preliminary data.</text>
</comment>
<dbReference type="EMBL" id="VITT01000037">
    <property type="protein sequence ID" value="TWB47151.1"/>
    <property type="molecule type" value="Genomic_DNA"/>
</dbReference>
<keyword evidence="1" id="KW-0805">Transcription regulation</keyword>
<dbReference type="PANTHER" id="PTHR44688:SF16">
    <property type="entry name" value="DNA-BINDING TRANSCRIPTIONAL ACTIVATOR DEVR_DOSR"/>
    <property type="match status" value="1"/>
</dbReference>
<evidence type="ECO:0000313" key="6">
    <source>
        <dbReference type="EMBL" id="TWB47151.1"/>
    </source>
</evidence>
<name>A0A560HMK5_9PROT</name>
<dbReference type="Pfam" id="PF00196">
    <property type="entry name" value="GerE"/>
    <property type="match status" value="1"/>
</dbReference>
<keyword evidence="2" id="KW-0238">DNA-binding</keyword>
<dbReference type="OrthoDB" id="7321545at2"/>
<feature type="domain" description="HTH luxR-type" evidence="5">
    <location>
        <begin position="101"/>
        <end position="166"/>
    </location>
</feature>
<sequence>MRRPVLPQRLLPQRLLPQRTRAALQRRADWLPAARRVALYGLALAAGTAVLQWLDYLRLARAHSDDIYILLIAAAFLALGVMVGMRLMRPAPPLPAEGNVQAQAGLGISAREMAVLRELAAGRSNKEIALVLDISPNTVKTHLARLFEKLGAQRRTDAVNRARELGLVP</sequence>
<dbReference type="AlphaFoldDB" id="A0A560HMK5"/>
<organism evidence="6 7">
    <name type="scientific">Nitrospirillum amazonense</name>
    <dbReference type="NCBI Taxonomy" id="28077"/>
    <lineage>
        <taxon>Bacteria</taxon>
        <taxon>Pseudomonadati</taxon>
        <taxon>Pseudomonadota</taxon>
        <taxon>Alphaproteobacteria</taxon>
        <taxon>Rhodospirillales</taxon>
        <taxon>Azospirillaceae</taxon>
        <taxon>Nitrospirillum</taxon>
    </lineage>
</organism>
<keyword evidence="4" id="KW-0472">Membrane</keyword>
<dbReference type="SMART" id="SM00421">
    <property type="entry name" value="HTH_LUXR"/>
    <property type="match status" value="1"/>
</dbReference>
<reference evidence="6 7" key="1">
    <citation type="submission" date="2019-06" db="EMBL/GenBank/DDBJ databases">
        <title>Genomic Encyclopedia of Type Strains, Phase IV (KMG-V): Genome sequencing to study the core and pangenomes of soil and plant-associated prokaryotes.</title>
        <authorList>
            <person name="Whitman W."/>
        </authorList>
    </citation>
    <scope>NUCLEOTIDE SEQUENCE [LARGE SCALE GENOMIC DNA]</scope>
    <source>
        <strain evidence="6 7">BR 11140</strain>
    </source>
</reference>
<dbReference type="InterPro" id="IPR016032">
    <property type="entry name" value="Sig_transdc_resp-reg_C-effctor"/>
</dbReference>
<evidence type="ECO:0000256" key="2">
    <source>
        <dbReference type="ARBA" id="ARBA00023125"/>
    </source>
</evidence>
<dbReference type="PROSITE" id="PS00622">
    <property type="entry name" value="HTH_LUXR_1"/>
    <property type="match status" value="1"/>
</dbReference>
<protein>
    <submittedName>
        <fullName evidence="6">LuxR family transcriptional regulator</fullName>
    </submittedName>
</protein>
<dbReference type="InterPro" id="IPR036388">
    <property type="entry name" value="WH-like_DNA-bd_sf"/>
</dbReference>
<evidence type="ECO:0000256" key="4">
    <source>
        <dbReference type="SAM" id="Phobius"/>
    </source>
</evidence>
<keyword evidence="4" id="KW-0812">Transmembrane</keyword>
<evidence type="ECO:0000256" key="3">
    <source>
        <dbReference type="ARBA" id="ARBA00023163"/>
    </source>
</evidence>
<dbReference type="GO" id="GO:0006355">
    <property type="term" value="P:regulation of DNA-templated transcription"/>
    <property type="evidence" value="ECO:0007669"/>
    <property type="project" value="InterPro"/>
</dbReference>
<evidence type="ECO:0000259" key="5">
    <source>
        <dbReference type="PROSITE" id="PS50043"/>
    </source>
</evidence>
<keyword evidence="4" id="KW-1133">Transmembrane helix</keyword>
<dbReference type="Proteomes" id="UP000318050">
    <property type="component" value="Unassembled WGS sequence"/>
</dbReference>
<feature type="transmembrane region" description="Helical" evidence="4">
    <location>
        <begin position="37"/>
        <end position="55"/>
    </location>
</feature>
<evidence type="ECO:0000313" key="7">
    <source>
        <dbReference type="Proteomes" id="UP000318050"/>
    </source>
</evidence>
<gene>
    <name evidence="6" type="ORF">FBZ92_13717</name>
</gene>
<dbReference type="GO" id="GO:0003677">
    <property type="term" value="F:DNA binding"/>
    <property type="evidence" value="ECO:0007669"/>
    <property type="project" value="UniProtKB-KW"/>
</dbReference>
<dbReference type="Gene3D" id="1.10.10.10">
    <property type="entry name" value="Winged helix-like DNA-binding domain superfamily/Winged helix DNA-binding domain"/>
    <property type="match status" value="1"/>
</dbReference>
<evidence type="ECO:0000256" key="1">
    <source>
        <dbReference type="ARBA" id="ARBA00023015"/>
    </source>
</evidence>
<accession>A0A560HMK5</accession>
<dbReference type="CDD" id="cd06170">
    <property type="entry name" value="LuxR_C_like"/>
    <property type="match status" value="1"/>
</dbReference>
<dbReference type="InterPro" id="IPR000792">
    <property type="entry name" value="Tscrpt_reg_LuxR_C"/>
</dbReference>
<dbReference type="PANTHER" id="PTHR44688">
    <property type="entry name" value="DNA-BINDING TRANSCRIPTIONAL ACTIVATOR DEVR_DOSR"/>
    <property type="match status" value="1"/>
</dbReference>
<dbReference type="PRINTS" id="PR00038">
    <property type="entry name" value="HTHLUXR"/>
</dbReference>
<keyword evidence="3" id="KW-0804">Transcription</keyword>
<dbReference type="SUPFAM" id="SSF46894">
    <property type="entry name" value="C-terminal effector domain of the bipartite response regulators"/>
    <property type="match status" value="1"/>
</dbReference>
<proteinExistence type="predicted"/>